<dbReference type="InterPro" id="IPR035906">
    <property type="entry name" value="MetI-like_sf"/>
</dbReference>
<keyword evidence="5 7" id="KW-1133">Transmembrane helix</keyword>
<evidence type="ECO:0000259" key="8">
    <source>
        <dbReference type="PROSITE" id="PS50928"/>
    </source>
</evidence>
<feature type="domain" description="ABC transmembrane type-1" evidence="8">
    <location>
        <begin position="65"/>
        <end position="256"/>
    </location>
</feature>
<reference evidence="10" key="1">
    <citation type="journal article" date="2019" name="Int. J. Syst. Evol. Microbiol.">
        <title>The Global Catalogue of Microorganisms (GCM) 10K type strain sequencing project: providing services to taxonomists for standard genome sequencing and annotation.</title>
        <authorList>
            <consortium name="The Broad Institute Genomics Platform"/>
            <consortium name="The Broad Institute Genome Sequencing Center for Infectious Disease"/>
            <person name="Wu L."/>
            <person name="Ma J."/>
        </authorList>
    </citation>
    <scope>NUCLEOTIDE SEQUENCE [LARGE SCALE GENOMIC DNA]</scope>
    <source>
        <strain evidence="10">CCUG 49571</strain>
    </source>
</reference>
<keyword evidence="4 7" id="KW-0812">Transmembrane</keyword>
<comment type="similarity">
    <text evidence="7">Belongs to the binding-protein-dependent transport system permease family.</text>
</comment>
<evidence type="ECO:0000256" key="1">
    <source>
        <dbReference type="ARBA" id="ARBA00004651"/>
    </source>
</evidence>
<proteinExistence type="inferred from homology"/>
<evidence type="ECO:0000313" key="10">
    <source>
        <dbReference type="Proteomes" id="UP001596028"/>
    </source>
</evidence>
<dbReference type="Pfam" id="PF00528">
    <property type="entry name" value="BPD_transp_1"/>
    <property type="match status" value="1"/>
</dbReference>
<dbReference type="Proteomes" id="UP001596028">
    <property type="component" value="Unassembled WGS sequence"/>
</dbReference>
<protein>
    <submittedName>
        <fullName evidence="9">Carbohydrate ABC transporter permease</fullName>
    </submittedName>
</protein>
<dbReference type="Gene3D" id="1.10.3720.10">
    <property type="entry name" value="MetI-like"/>
    <property type="match status" value="1"/>
</dbReference>
<feature type="transmembrane region" description="Helical" evidence="7">
    <location>
        <begin position="102"/>
        <end position="122"/>
    </location>
</feature>
<feature type="transmembrane region" description="Helical" evidence="7">
    <location>
        <begin position="69"/>
        <end position="90"/>
    </location>
</feature>
<feature type="transmembrane region" description="Helical" evidence="7">
    <location>
        <begin position="7"/>
        <end position="32"/>
    </location>
</feature>
<evidence type="ECO:0000256" key="3">
    <source>
        <dbReference type="ARBA" id="ARBA00022475"/>
    </source>
</evidence>
<dbReference type="PANTHER" id="PTHR43744:SF12">
    <property type="entry name" value="ABC TRANSPORTER PERMEASE PROTEIN MG189-RELATED"/>
    <property type="match status" value="1"/>
</dbReference>
<evidence type="ECO:0000256" key="2">
    <source>
        <dbReference type="ARBA" id="ARBA00022448"/>
    </source>
</evidence>
<organism evidence="9 10">
    <name type="scientific">Cohnella hongkongensis</name>
    <dbReference type="NCBI Taxonomy" id="178337"/>
    <lineage>
        <taxon>Bacteria</taxon>
        <taxon>Bacillati</taxon>
        <taxon>Bacillota</taxon>
        <taxon>Bacilli</taxon>
        <taxon>Bacillales</taxon>
        <taxon>Paenibacillaceae</taxon>
        <taxon>Cohnella</taxon>
    </lineage>
</organism>
<dbReference type="SUPFAM" id="SSF161098">
    <property type="entry name" value="MetI-like"/>
    <property type="match status" value="1"/>
</dbReference>
<keyword evidence="2 7" id="KW-0813">Transport</keyword>
<evidence type="ECO:0000256" key="6">
    <source>
        <dbReference type="ARBA" id="ARBA00023136"/>
    </source>
</evidence>
<dbReference type="InterPro" id="IPR000515">
    <property type="entry name" value="MetI-like"/>
</dbReference>
<dbReference type="EMBL" id="JBHSEP010000001">
    <property type="protein sequence ID" value="MFC4596875.1"/>
    <property type="molecule type" value="Genomic_DNA"/>
</dbReference>
<name>A0ABV9F760_9BACL</name>
<dbReference type="PANTHER" id="PTHR43744">
    <property type="entry name" value="ABC TRANSPORTER PERMEASE PROTEIN MG189-RELATED-RELATED"/>
    <property type="match status" value="1"/>
</dbReference>
<comment type="caution">
    <text evidence="9">The sequence shown here is derived from an EMBL/GenBank/DDBJ whole genome shotgun (WGS) entry which is preliminary data.</text>
</comment>
<dbReference type="PROSITE" id="PS50928">
    <property type="entry name" value="ABC_TM1"/>
    <property type="match status" value="1"/>
</dbReference>
<evidence type="ECO:0000256" key="5">
    <source>
        <dbReference type="ARBA" id="ARBA00022989"/>
    </source>
</evidence>
<feature type="transmembrane region" description="Helical" evidence="7">
    <location>
        <begin position="235"/>
        <end position="256"/>
    </location>
</feature>
<evidence type="ECO:0000256" key="7">
    <source>
        <dbReference type="RuleBase" id="RU363032"/>
    </source>
</evidence>
<accession>A0ABV9F760</accession>
<evidence type="ECO:0000313" key="9">
    <source>
        <dbReference type="EMBL" id="MFC4596875.1"/>
    </source>
</evidence>
<keyword evidence="6 7" id="KW-0472">Membrane</keyword>
<keyword evidence="10" id="KW-1185">Reference proteome</keyword>
<dbReference type="CDD" id="cd06261">
    <property type="entry name" value="TM_PBP2"/>
    <property type="match status" value="1"/>
</dbReference>
<sequence>MKTKQKVSAYAVLAVALIIVLVPMAVLFSVSLQTSTSVNPLSFPADPQWQNYGEAFRTGNLLKYFGNSAFVLAMTTVAAIGVSVLAAYGLHHGKRFKSDAMSSFFLMGLILPAFSGTIPAFLVLRELNLLNTHLGLSLIQIASGLALPIFLYVNFFKTVPSEIEEAAWIDGCGPFRIFMQVVFPLTLPITATCVIVVAINSWNDFFNPLVYLSSPEMRTLPIGLMAFKSQYNTNWPQMFAGAALVALPIITLYLFVQQFIIKGLVGGAVKG</sequence>
<feature type="transmembrane region" description="Helical" evidence="7">
    <location>
        <begin position="177"/>
        <end position="199"/>
    </location>
</feature>
<comment type="subcellular location">
    <subcellularLocation>
        <location evidence="1 7">Cell membrane</location>
        <topology evidence="1 7">Multi-pass membrane protein</topology>
    </subcellularLocation>
</comment>
<evidence type="ECO:0000256" key="4">
    <source>
        <dbReference type="ARBA" id="ARBA00022692"/>
    </source>
</evidence>
<feature type="transmembrane region" description="Helical" evidence="7">
    <location>
        <begin position="134"/>
        <end position="156"/>
    </location>
</feature>
<gene>
    <name evidence="9" type="ORF">ACFO3S_01385</name>
</gene>
<dbReference type="RefSeq" id="WP_378091450.1">
    <property type="nucleotide sequence ID" value="NZ_JBHSEP010000001.1"/>
</dbReference>
<keyword evidence="3" id="KW-1003">Cell membrane</keyword>